<dbReference type="InterPro" id="IPR000719">
    <property type="entry name" value="Prot_kinase_dom"/>
</dbReference>
<evidence type="ECO:0000313" key="7">
    <source>
        <dbReference type="EMBL" id="GAA0915318.1"/>
    </source>
</evidence>
<feature type="region of interest" description="Disordered" evidence="5">
    <location>
        <begin position="463"/>
        <end position="558"/>
    </location>
</feature>
<evidence type="ECO:0000256" key="2">
    <source>
        <dbReference type="ARBA" id="ARBA00022741"/>
    </source>
</evidence>
<dbReference type="RefSeq" id="WP_343948448.1">
    <property type="nucleotide sequence ID" value="NZ_BAAAHQ010000002.1"/>
</dbReference>
<dbReference type="SUPFAM" id="SSF56112">
    <property type="entry name" value="Protein kinase-like (PK-like)"/>
    <property type="match status" value="1"/>
</dbReference>
<gene>
    <name evidence="7" type="ORF">GCM10009560_09540</name>
</gene>
<reference evidence="7 8" key="1">
    <citation type="journal article" date="2019" name="Int. J. Syst. Evol. Microbiol.">
        <title>The Global Catalogue of Microorganisms (GCM) 10K type strain sequencing project: providing services to taxonomists for standard genome sequencing and annotation.</title>
        <authorList>
            <consortium name="The Broad Institute Genomics Platform"/>
            <consortium name="The Broad Institute Genome Sequencing Center for Infectious Disease"/>
            <person name="Wu L."/>
            <person name="Ma J."/>
        </authorList>
    </citation>
    <scope>NUCLEOTIDE SEQUENCE [LARGE SCALE GENOMIC DNA]</scope>
    <source>
        <strain evidence="7 8">JCM 11136</strain>
    </source>
</reference>
<dbReference type="InterPro" id="IPR008271">
    <property type="entry name" value="Ser/Thr_kinase_AS"/>
</dbReference>
<keyword evidence="4" id="KW-0067">ATP-binding</keyword>
<dbReference type="EMBL" id="BAAAHQ010000002">
    <property type="protein sequence ID" value="GAA0915318.1"/>
    <property type="molecule type" value="Genomic_DNA"/>
</dbReference>
<proteinExistence type="predicted"/>
<evidence type="ECO:0000256" key="1">
    <source>
        <dbReference type="ARBA" id="ARBA00022679"/>
    </source>
</evidence>
<dbReference type="Pfam" id="PF00069">
    <property type="entry name" value="Pkinase"/>
    <property type="match status" value="1"/>
</dbReference>
<feature type="compositionally biased region" description="Pro residues" evidence="5">
    <location>
        <begin position="470"/>
        <end position="492"/>
    </location>
</feature>
<keyword evidence="3" id="KW-0418">Kinase</keyword>
<dbReference type="PANTHER" id="PTHR43289:SF34">
    <property type="entry name" value="SERINE_THREONINE-PROTEIN KINASE YBDM-RELATED"/>
    <property type="match status" value="1"/>
</dbReference>
<feature type="compositionally biased region" description="Low complexity" evidence="5">
    <location>
        <begin position="544"/>
        <end position="553"/>
    </location>
</feature>
<dbReference type="PROSITE" id="PS00108">
    <property type="entry name" value="PROTEIN_KINASE_ST"/>
    <property type="match status" value="1"/>
</dbReference>
<dbReference type="Proteomes" id="UP001501578">
    <property type="component" value="Unassembled WGS sequence"/>
</dbReference>
<feature type="region of interest" description="Disordered" evidence="5">
    <location>
        <begin position="296"/>
        <end position="395"/>
    </location>
</feature>
<evidence type="ECO:0000313" key="8">
    <source>
        <dbReference type="Proteomes" id="UP001501578"/>
    </source>
</evidence>
<keyword evidence="2" id="KW-0547">Nucleotide-binding</keyword>
<feature type="compositionally biased region" description="Low complexity" evidence="5">
    <location>
        <begin position="382"/>
        <end position="394"/>
    </location>
</feature>
<sequence length="889" mass="91141">MEWSAPGYTEIRQLATGGSGRVVLALHEATGTKVAVKYLSERLLRDASAVARFQSEARLLTTLRDQHIATMWEYVQEPGGAAIVMELVNGVSLRRLLRENGTTGAEAALALLKGSLLGLARAHEIGLVHRDYKPENVVVREDGVSKLIDFGIAVRQGTAARPEGTPPYMAPELWAGGTASAATDVYAATAVFFECLTGHRPYRSTEPSVLGYQHLHAPVPVADAPPAVRGLVERGMAKHPSLRPPSAAEFVRELERVAVAGYGEDWEERGHRRLVGLLSVLGALFPAPPPGAPEVGTTFAESTFPTQPDVGLHPSSATPDTARALPEPGAASAHSDPAGADLGAPQAEAVPGATARLNPDTAPPGSDATAHPDSEDTTRLSADATARPGAEAAARFGSPATARLGSHTTVKAARRAARKGFVRRATRSNAARMAVGAGVAAMVSVVVLLLAGRETRPLPIDVVAAQPSNGQPPPGQLGTPPDPPSLGTPPPGSSRASGGPVPPEASAKARANPPARNSPSPAVPLPTPLNPTTPPPTGAPPAVVPSGVPTTATPAPPTEVAGLSLGKLDVDGRDAAAAATVRTTGGGTVKVTARFTVAGAVVRTTTVRLSGATSYERTLRHTLAERPCGRRVTLTVTTSPPSPTGPLSSSAVGAACPTEVTGLRVAVSSARQPGTAVQARVRMEATGTEAIPVRVQWLVNGDVVATRESSLSGRTVYEGSYSYTFRARPCGATVTAVVAAGGREARAHTTMDCPAGVHQVDVQRAYLTRGQGGATVAVSTVNDQPVQLTVTLTVDGRPVGAQTLDLSGATSYTRSVGFATGDVPCGSPWSVRAEAGGRVATATGTTPPCPVDTPSPSQRTPSLELPSLDDALGTLEAITSRDGPPPSSP</sequence>
<dbReference type="Gene3D" id="1.10.510.10">
    <property type="entry name" value="Transferase(Phosphotransferase) domain 1"/>
    <property type="match status" value="1"/>
</dbReference>
<feature type="domain" description="Protein kinase" evidence="6">
    <location>
        <begin position="8"/>
        <end position="257"/>
    </location>
</feature>
<evidence type="ECO:0000256" key="4">
    <source>
        <dbReference type="ARBA" id="ARBA00022840"/>
    </source>
</evidence>
<feature type="region of interest" description="Disordered" evidence="5">
    <location>
        <begin position="840"/>
        <end position="866"/>
    </location>
</feature>
<comment type="caution">
    <text evidence="7">The sequence shown here is derived from an EMBL/GenBank/DDBJ whole genome shotgun (WGS) entry which is preliminary data.</text>
</comment>
<evidence type="ECO:0000256" key="3">
    <source>
        <dbReference type="ARBA" id="ARBA00022777"/>
    </source>
</evidence>
<dbReference type="Gene3D" id="3.30.200.20">
    <property type="entry name" value="Phosphorylase Kinase, domain 1"/>
    <property type="match status" value="1"/>
</dbReference>
<keyword evidence="1" id="KW-0808">Transferase</keyword>
<dbReference type="CDD" id="cd14014">
    <property type="entry name" value="STKc_PknB_like"/>
    <property type="match status" value="1"/>
</dbReference>
<evidence type="ECO:0000256" key="5">
    <source>
        <dbReference type="SAM" id="MobiDB-lite"/>
    </source>
</evidence>
<feature type="compositionally biased region" description="Low complexity" evidence="5">
    <location>
        <begin position="634"/>
        <end position="650"/>
    </location>
</feature>
<feature type="region of interest" description="Disordered" evidence="5">
    <location>
        <begin position="634"/>
        <end position="653"/>
    </location>
</feature>
<keyword evidence="8" id="KW-1185">Reference proteome</keyword>
<organism evidence="7 8">
    <name type="scientific">Nonomuraea longicatena</name>
    <dbReference type="NCBI Taxonomy" id="83682"/>
    <lineage>
        <taxon>Bacteria</taxon>
        <taxon>Bacillati</taxon>
        <taxon>Actinomycetota</taxon>
        <taxon>Actinomycetes</taxon>
        <taxon>Streptosporangiales</taxon>
        <taxon>Streptosporangiaceae</taxon>
        <taxon>Nonomuraea</taxon>
    </lineage>
</organism>
<dbReference type="PROSITE" id="PS50011">
    <property type="entry name" value="PROTEIN_KINASE_DOM"/>
    <property type="match status" value="1"/>
</dbReference>
<name>A0ABN1NS76_9ACTN</name>
<dbReference type="InterPro" id="IPR011009">
    <property type="entry name" value="Kinase-like_dom_sf"/>
</dbReference>
<feature type="compositionally biased region" description="Pro residues" evidence="5">
    <location>
        <begin position="521"/>
        <end position="543"/>
    </location>
</feature>
<evidence type="ECO:0000259" key="6">
    <source>
        <dbReference type="PROSITE" id="PS50011"/>
    </source>
</evidence>
<dbReference type="PANTHER" id="PTHR43289">
    <property type="entry name" value="MITOGEN-ACTIVATED PROTEIN KINASE KINASE KINASE 20-RELATED"/>
    <property type="match status" value="1"/>
</dbReference>
<feature type="compositionally biased region" description="Low complexity" evidence="5">
    <location>
        <begin position="493"/>
        <end position="520"/>
    </location>
</feature>
<accession>A0ABN1NS76</accession>
<protein>
    <recommendedName>
        <fullName evidence="6">Protein kinase domain-containing protein</fullName>
    </recommendedName>
</protein>